<dbReference type="Proteomes" id="UP000597444">
    <property type="component" value="Unassembled WGS sequence"/>
</dbReference>
<dbReference type="Pfam" id="PF03795">
    <property type="entry name" value="YCII"/>
    <property type="match status" value="1"/>
</dbReference>
<accession>A0A8J3N3F1</accession>
<dbReference type="EMBL" id="BNJK01000001">
    <property type="protein sequence ID" value="GHO96997.1"/>
    <property type="molecule type" value="Genomic_DNA"/>
</dbReference>
<reference evidence="3" key="1">
    <citation type="submission" date="2020-10" db="EMBL/GenBank/DDBJ databases">
        <title>Taxonomic study of unclassified bacteria belonging to the class Ktedonobacteria.</title>
        <authorList>
            <person name="Yabe S."/>
            <person name="Wang C.M."/>
            <person name="Zheng Y."/>
            <person name="Sakai Y."/>
            <person name="Cavaletti L."/>
            <person name="Monciardini P."/>
            <person name="Donadio S."/>
        </authorList>
    </citation>
    <scope>NUCLEOTIDE SEQUENCE</scope>
    <source>
        <strain evidence="3">ID150040</strain>
    </source>
</reference>
<dbReference type="PANTHER" id="PTHR37828:SF1">
    <property type="entry name" value="YCII-RELATED DOMAIN-CONTAINING PROTEIN"/>
    <property type="match status" value="1"/>
</dbReference>
<evidence type="ECO:0000259" key="2">
    <source>
        <dbReference type="Pfam" id="PF03795"/>
    </source>
</evidence>
<dbReference type="PANTHER" id="PTHR37828">
    <property type="entry name" value="GSR2449 PROTEIN"/>
    <property type="match status" value="1"/>
</dbReference>
<name>A0A8J3N3F1_9CHLR</name>
<organism evidence="3 4">
    <name type="scientific">Reticulibacter mediterranei</name>
    <dbReference type="NCBI Taxonomy" id="2778369"/>
    <lineage>
        <taxon>Bacteria</taxon>
        <taxon>Bacillati</taxon>
        <taxon>Chloroflexota</taxon>
        <taxon>Ktedonobacteria</taxon>
        <taxon>Ktedonobacterales</taxon>
        <taxon>Reticulibacteraceae</taxon>
        <taxon>Reticulibacter</taxon>
    </lineage>
</organism>
<dbReference type="RefSeq" id="WP_220207585.1">
    <property type="nucleotide sequence ID" value="NZ_BNJK01000001.1"/>
</dbReference>
<keyword evidence="4" id="KW-1185">Reference proteome</keyword>
<comment type="caution">
    <text evidence="3">The sequence shown here is derived from an EMBL/GenBank/DDBJ whole genome shotgun (WGS) entry which is preliminary data.</text>
</comment>
<sequence length="99" mass="11146">MENRSTFICLIRPTRPGFTEQMLPEEVDAMQAHSAYLDRLLNETTFHLIGPCLDRAFGISIFEAASLEAASEIVAHDPVVERGVMTAEVHPFHISHWKP</sequence>
<dbReference type="AlphaFoldDB" id="A0A8J3N3F1"/>
<proteinExistence type="inferred from homology"/>
<evidence type="ECO:0000256" key="1">
    <source>
        <dbReference type="ARBA" id="ARBA00007689"/>
    </source>
</evidence>
<dbReference type="SUPFAM" id="SSF54909">
    <property type="entry name" value="Dimeric alpha+beta barrel"/>
    <property type="match status" value="1"/>
</dbReference>
<comment type="similarity">
    <text evidence="1">Belongs to the YciI family.</text>
</comment>
<dbReference type="InterPro" id="IPR005545">
    <property type="entry name" value="YCII"/>
</dbReference>
<dbReference type="Gene3D" id="3.30.70.1060">
    <property type="entry name" value="Dimeric alpha+beta barrel"/>
    <property type="match status" value="1"/>
</dbReference>
<evidence type="ECO:0000313" key="4">
    <source>
        <dbReference type="Proteomes" id="UP000597444"/>
    </source>
</evidence>
<protein>
    <recommendedName>
        <fullName evidence="2">YCII-related domain-containing protein</fullName>
    </recommendedName>
</protein>
<dbReference type="InterPro" id="IPR011008">
    <property type="entry name" value="Dimeric_a/b-barrel"/>
</dbReference>
<feature type="domain" description="YCII-related" evidence="2">
    <location>
        <begin position="13"/>
        <end position="92"/>
    </location>
</feature>
<gene>
    <name evidence="3" type="ORF">KSF_070450</name>
</gene>
<evidence type="ECO:0000313" key="3">
    <source>
        <dbReference type="EMBL" id="GHO96997.1"/>
    </source>
</evidence>